<protein>
    <recommendedName>
        <fullName evidence="4">Methyltransferase</fullName>
        <ecNumber evidence="4">2.1.1.-</ecNumber>
    </recommendedName>
</protein>
<dbReference type="SUPFAM" id="SSF53335">
    <property type="entry name" value="S-adenosyl-L-methionine-dependent methyltransferases"/>
    <property type="match status" value="1"/>
</dbReference>
<dbReference type="AlphaFoldDB" id="A0A0S4RYA1"/>
<evidence type="ECO:0000256" key="1">
    <source>
        <dbReference type="ARBA" id="ARBA00006594"/>
    </source>
</evidence>
<proteinExistence type="inferred from homology"/>
<gene>
    <name evidence="6" type="primary">dpnA_2</name>
    <name evidence="6" type="ORF">ERS686654_01016</name>
</gene>
<dbReference type="InterPro" id="IPR002941">
    <property type="entry name" value="DNA_methylase_N4/N6"/>
</dbReference>
<dbReference type="GO" id="GO:0003677">
    <property type="term" value="F:DNA binding"/>
    <property type="evidence" value="ECO:0007669"/>
    <property type="project" value="InterPro"/>
</dbReference>
<evidence type="ECO:0000313" key="6">
    <source>
        <dbReference type="EMBL" id="CUU78911.1"/>
    </source>
</evidence>
<dbReference type="PROSITE" id="PS00092">
    <property type="entry name" value="N6_MTASE"/>
    <property type="match status" value="1"/>
</dbReference>
<sequence>MIRNQILKGNSLEILKTLPNESVDLIFADPPYFMRTQGVLKRPEGSEFDGCDDEWDSFKDNESYAKFTRLWLEECKRVLKSNGSIWVIGGMQCIYTIGGIMQDLGFWFINDVIWQKSNPTPNFMGTRLNNSHETLIWATKDKKSKFTFNYKTAKELNCDNIELNLFQKGKRKQLGSVWKFPVCSGNERLKDENGDKLHSTQKPEALLYRVIAISSKIGDLVLDPFGGTMTTAAMAKKLRRDFIMIEQNEKYINFGRKRLENIEFENSDIAKAEFDKKPLKVKMSDMIKTNFFKIGEKFYLKNSDKFAILQNNGKLEFNGEIYDMHTLAAKFKNAQSTRLNGFKFWEVLRGDNFVLIDKIRENYRQNLMLKNV</sequence>
<dbReference type="Proteomes" id="UP000052237">
    <property type="component" value="Unassembled WGS sequence"/>
</dbReference>
<name>A0A0S4RYA1_CAMHY</name>
<feature type="domain" description="DNA methylase N-4/N-6" evidence="5">
    <location>
        <begin position="23"/>
        <end position="253"/>
    </location>
</feature>
<accession>A0A0S4RYA1</accession>
<dbReference type="Pfam" id="PF01555">
    <property type="entry name" value="N6_N4_Mtase"/>
    <property type="match status" value="1"/>
</dbReference>
<dbReference type="EMBL" id="FAVB01000002">
    <property type="protein sequence ID" value="CUU78911.1"/>
    <property type="molecule type" value="Genomic_DNA"/>
</dbReference>
<keyword evidence="7" id="KW-1185">Reference proteome</keyword>
<evidence type="ECO:0000256" key="4">
    <source>
        <dbReference type="RuleBase" id="RU362026"/>
    </source>
</evidence>
<dbReference type="Gene3D" id="3.40.50.150">
    <property type="entry name" value="Vaccinia Virus protein VP39"/>
    <property type="match status" value="1"/>
</dbReference>
<keyword evidence="3 6" id="KW-0808">Transferase</keyword>
<dbReference type="InterPro" id="IPR029063">
    <property type="entry name" value="SAM-dependent_MTases_sf"/>
</dbReference>
<evidence type="ECO:0000256" key="2">
    <source>
        <dbReference type="ARBA" id="ARBA00022603"/>
    </source>
</evidence>
<dbReference type="PRINTS" id="PR00508">
    <property type="entry name" value="S21N4MTFRASE"/>
</dbReference>
<dbReference type="InterPro" id="IPR001091">
    <property type="entry name" value="RM_Methyltransferase"/>
</dbReference>
<comment type="similarity">
    <text evidence="1 4">Belongs to the N(4)/N(6)-methyltransferase family.</text>
</comment>
<dbReference type="GO" id="GO:0032259">
    <property type="term" value="P:methylation"/>
    <property type="evidence" value="ECO:0007669"/>
    <property type="project" value="UniProtKB-KW"/>
</dbReference>
<keyword evidence="2 6" id="KW-0489">Methyltransferase</keyword>
<comment type="caution">
    <text evidence="6">The sequence shown here is derived from an EMBL/GenBank/DDBJ whole genome shotgun (WGS) entry which is preliminary data.</text>
</comment>
<evidence type="ECO:0000259" key="5">
    <source>
        <dbReference type="Pfam" id="PF01555"/>
    </source>
</evidence>
<organism evidence="6 7">
    <name type="scientific">Campylobacter hyointestinalis subsp. hyointestinalis</name>
    <dbReference type="NCBI Taxonomy" id="91352"/>
    <lineage>
        <taxon>Bacteria</taxon>
        <taxon>Pseudomonadati</taxon>
        <taxon>Campylobacterota</taxon>
        <taxon>Epsilonproteobacteria</taxon>
        <taxon>Campylobacterales</taxon>
        <taxon>Campylobacteraceae</taxon>
        <taxon>Campylobacter</taxon>
    </lineage>
</organism>
<dbReference type="RefSeq" id="WP_059435100.1">
    <property type="nucleotide sequence ID" value="NZ_FAVB01000002.1"/>
</dbReference>
<evidence type="ECO:0000256" key="3">
    <source>
        <dbReference type="ARBA" id="ARBA00022679"/>
    </source>
</evidence>
<reference evidence="6 7" key="1">
    <citation type="submission" date="2015-11" db="EMBL/GenBank/DDBJ databases">
        <authorList>
            <consortium name="Pathogen Informatics"/>
        </authorList>
    </citation>
    <scope>NUCLEOTIDE SEQUENCE [LARGE SCALE GENOMIC DNA]</scope>
    <source>
        <strain evidence="6 7">006A-0059</strain>
    </source>
</reference>
<dbReference type="GO" id="GO:0008170">
    <property type="term" value="F:N-methyltransferase activity"/>
    <property type="evidence" value="ECO:0007669"/>
    <property type="project" value="InterPro"/>
</dbReference>
<dbReference type="EC" id="2.1.1.-" evidence="4"/>
<evidence type="ECO:0000313" key="7">
    <source>
        <dbReference type="Proteomes" id="UP000052237"/>
    </source>
</evidence>
<dbReference type="InterPro" id="IPR002052">
    <property type="entry name" value="DNA_methylase_N6_adenine_CS"/>
</dbReference>